<comment type="caution">
    <text evidence="4">The sequence shown here is derived from an EMBL/GenBank/DDBJ whole genome shotgun (WGS) entry which is preliminary data.</text>
</comment>
<dbReference type="GO" id="GO:0005524">
    <property type="term" value="F:ATP binding"/>
    <property type="evidence" value="ECO:0007669"/>
    <property type="project" value="UniProtKB-KW"/>
</dbReference>
<dbReference type="EMBL" id="DTHB01000005">
    <property type="protein sequence ID" value="HGB13659.1"/>
    <property type="molecule type" value="Genomic_DNA"/>
</dbReference>
<feature type="domain" description="CobQ/CobB/MinD/ParA nucleotide binding" evidence="3">
    <location>
        <begin position="12"/>
        <end position="277"/>
    </location>
</feature>
<dbReference type="InterPro" id="IPR050625">
    <property type="entry name" value="ParA/MinD_ATPase"/>
</dbReference>
<dbReference type="SUPFAM" id="SSF52540">
    <property type="entry name" value="P-loop containing nucleoside triphosphate hydrolases"/>
    <property type="match status" value="1"/>
</dbReference>
<proteinExistence type="predicted"/>
<dbReference type="Gene3D" id="3.40.50.300">
    <property type="entry name" value="P-loop containing nucleotide triphosphate hydrolases"/>
    <property type="match status" value="1"/>
</dbReference>
<dbReference type="GO" id="GO:0009898">
    <property type="term" value="C:cytoplasmic side of plasma membrane"/>
    <property type="evidence" value="ECO:0007669"/>
    <property type="project" value="TreeGrafter"/>
</dbReference>
<dbReference type="Pfam" id="PF01656">
    <property type="entry name" value="CbiA"/>
    <property type="match status" value="1"/>
</dbReference>
<dbReference type="PANTHER" id="PTHR43384">
    <property type="entry name" value="SEPTUM SITE-DETERMINING PROTEIN MIND HOMOLOG, CHLOROPLASTIC-RELATED"/>
    <property type="match status" value="1"/>
</dbReference>
<dbReference type="GO" id="GO:0051782">
    <property type="term" value="P:negative regulation of cell division"/>
    <property type="evidence" value="ECO:0007669"/>
    <property type="project" value="TreeGrafter"/>
</dbReference>
<dbReference type="GO" id="GO:0005829">
    <property type="term" value="C:cytosol"/>
    <property type="evidence" value="ECO:0007669"/>
    <property type="project" value="TreeGrafter"/>
</dbReference>
<dbReference type="PANTHER" id="PTHR43384:SF4">
    <property type="entry name" value="CELLULOSE BIOSYNTHESIS PROTEIN BCSQ-RELATED"/>
    <property type="match status" value="1"/>
</dbReference>
<keyword evidence="2" id="KW-0067">ATP-binding</keyword>
<evidence type="ECO:0000313" key="4">
    <source>
        <dbReference type="EMBL" id="HGB13659.1"/>
    </source>
</evidence>
<sequence>MRNKGKIKLWSIGGGKGGVGKSIFTLGLGICLAQMGKRVILIDGDLGGANLHTLMGVRYPQVTLEDFLLRKVSRLEETIIKTQFEDIGLICGADDILGAANPTYAQKVRLIQQIEALPADFVLLDLGAGTSFNTLDLFNFSPGKIAVFTSQVTSLQNVYGFIKSALYRKLSRDLGKDEEVVSFLYHMGTKDPEVQLHSIQDLINRLEPTPERKARLLESLQEFQLFLLVNMVKSNQDLKSAEIIRTVCRDFLSIQPQFLGHLPYDPAVEAAVNQMNPFPIFQKKGKAAAALQQVASELLMSCRLASAFAGSLEPLPAY</sequence>
<protein>
    <recommendedName>
        <fullName evidence="3">CobQ/CobB/MinD/ParA nucleotide binding domain-containing protein</fullName>
    </recommendedName>
</protein>
<keyword evidence="1" id="KW-0547">Nucleotide-binding</keyword>
<name>A0A7C3SHV6_9BACT</name>
<accession>A0A7C3SHV6</accession>
<evidence type="ECO:0000256" key="2">
    <source>
        <dbReference type="ARBA" id="ARBA00022840"/>
    </source>
</evidence>
<dbReference type="InterPro" id="IPR002586">
    <property type="entry name" value="CobQ/CobB/MinD/ParA_Nub-bd_dom"/>
</dbReference>
<evidence type="ECO:0000259" key="3">
    <source>
        <dbReference type="Pfam" id="PF01656"/>
    </source>
</evidence>
<dbReference type="GO" id="GO:0016887">
    <property type="term" value="F:ATP hydrolysis activity"/>
    <property type="evidence" value="ECO:0007669"/>
    <property type="project" value="TreeGrafter"/>
</dbReference>
<gene>
    <name evidence="4" type="ORF">ENV62_00225</name>
</gene>
<evidence type="ECO:0000256" key="1">
    <source>
        <dbReference type="ARBA" id="ARBA00022741"/>
    </source>
</evidence>
<organism evidence="4">
    <name type="scientific">Desulfobacca acetoxidans</name>
    <dbReference type="NCBI Taxonomy" id="60893"/>
    <lineage>
        <taxon>Bacteria</taxon>
        <taxon>Pseudomonadati</taxon>
        <taxon>Thermodesulfobacteriota</taxon>
        <taxon>Desulfobaccia</taxon>
        <taxon>Desulfobaccales</taxon>
        <taxon>Desulfobaccaceae</taxon>
        <taxon>Desulfobacca</taxon>
    </lineage>
</organism>
<dbReference type="InterPro" id="IPR027417">
    <property type="entry name" value="P-loop_NTPase"/>
</dbReference>
<reference evidence="4" key="1">
    <citation type="journal article" date="2020" name="mSystems">
        <title>Genome- and Community-Level Interaction Insights into Carbon Utilization and Element Cycling Functions of Hydrothermarchaeota in Hydrothermal Sediment.</title>
        <authorList>
            <person name="Zhou Z."/>
            <person name="Liu Y."/>
            <person name="Xu W."/>
            <person name="Pan J."/>
            <person name="Luo Z.H."/>
            <person name="Li M."/>
        </authorList>
    </citation>
    <scope>NUCLEOTIDE SEQUENCE [LARGE SCALE GENOMIC DNA]</scope>
    <source>
        <strain evidence="4">SpSt-776</strain>
    </source>
</reference>
<dbReference type="AlphaFoldDB" id="A0A7C3SHV6"/>